<dbReference type="AlphaFoldDB" id="A0A1Y3BI90"/>
<evidence type="ECO:0000259" key="1">
    <source>
        <dbReference type="PROSITE" id="PS50835"/>
    </source>
</evidence>
<protein>
    <recommendedName>
        <fullName evidence="1">Ig-like domain-containing protein</fullName>
    </recommendedName>
</protein>
<feature type="non-terminal residue" evidence="2">
    <location>
        <position position="63"/>
    </location>
</feature>
<dbReference type="Gene3D" id="2.60.40.10">
    <property type="entry name" value="Immunoglobulins"/>
    <property type="match status" value="1"/>
</dbReference>
<sequence length="63" mass="6983">MPPKIITTATAMSTMNSGERPIVIANVGQTIELPCVAQAQPWPSFTWYRIKPISNELQSSSRH</sequence>
<dbReference type="Proteomes" id="UP000194236">
    <property type="component" value="Unassembled WGS sequence"/>
</dbReference>
<reference evidence="2 3" key="1">
    <citation type="submission" date="2017-03" db="EMBL/GenBank/DDBJ databases">
        <title>Genome Survey of Euroglyphus maynei.</title>
        <authorList>
            <person name="Arlian L.G."/>
            <person name="Morgan M.S."/>
            <person name="Rider S.D."/>
        </authorList>
    </citation>
    <scope>NUCLEOTIDE SEQUENCE [LARGE SCALE GENOMIC DNA]</scope>
    <source>
        <strain evidence="2">Arlian Lab</strain>
        <tissue evidence="2">Whole body</tissue>
    </source>
</reference>
<proteinExistence type="predicted"/>
<gene>
    <name evidence="2" type="ORF">BLA29_013112</name>
</gene>
<comment type="caution">
    <text evidence="2">The sequence shown here is derived from an EMBL/GenBank/DDBJ whole genome shotgun (WGS) entry which is preliminary data.</text>
</comment>
<organism evidence="2 3">
    <name type="scientific">Euroglyphus maynei</name>
    <name type="common">Mayne's house dust mite</name>
    <dbReference type="NCBI Taxonomy" id="6958"/>
    <lineage>
        <taxon>Eukaryota</taxon>
        <taxon>Metazoa</taxon>
        <taxon>Ecdysozoa</taxon>
        <taxon>Arthropoda</taxon>
        <taxon>Chelicerata</taxon>
        <taxon>Arachnida</taxon>
        <taxon>Acari</taxon>
        <taxon>Acariformes</taxon>
        <taxon>Sarcoptiformes</taxon>
        <taxon>Astigmata</taxon>
        <taxon>Psoroptidia</taxon>
        <taxon>Analgoidea</taxon>
        <taxon>Pyroglyphidae</taxon>
        <taxon>Pyroglyphinae</taxon>
        <taxon>Euroglyphus</taxon>
    </lineage>
</organism>
<dbReference type="PROSITE" id="PS50835">
    <property type="entry name" value="IG_LIKE"/>
    <property type="match status" value="1"/>
</dbReference>
<keyword evidence="3" id="KW-1185">Reference proteome</keyword>
<dbReference type="OrthoDB" id="6244967at2759"/>
<dbReference type="EMBL" id="MUJZ01023785">
    <property type="protein sequence ID" value="OTF79296.1"/>
    <property type="molecule type" value="Genomic_DNA"/>
</dbReference>
<dbReference type="InterPro" id="IPR007110">
    <property type="entry name" value="Ig-like_dom"/>
</dbReference>
<evidence type="ECO:0000313" key="3">
    <source>
        <dbReference type="Proteomes" id="UP000194236"/>
    </source>
</evidence>
<feature type="domain" description="Ig-like" evidence="1">
    <location>
        <begin position="3"/>
        <end position="63"/>
    </location>
</feature>
<dbReference type="SUPFAM" id="SSF48726">
    <property type="entry name" value="Immunoglobulin"/>
    <property type="match status" value="1"/>
</dbReference>
<name>A0A1Y3BI90_EURMA</name>
<dbReference type="InterPro" id="IPR036179">
    <property type="entry name" value="Ig-like_dom_sf"/>
</dbReference>
<evidence type="ECO:0000313" key="2">
    <source>
        <dbReference type="EMBL" id="OTF79296.1"/>
    </source>
</evidence>
<accession>A0A1Y3BI90</accession>
<dbReference type="InterPro" id="IPR013783">
    <property type="entry name" value="Ig-like_fold"/>
</dbReference>